<evidence type="ECO:0000256" key="1">
    <source>
        <dbReference type="ARBA" id="ARBA00009922"/>
    </source>
</evidence>
<dbReference type="GO" id="GO:0043138">
    <property type="term" value="F:3'-5' DNA helicase activity"/>
    <property type="evidence" value="ECO:0007669"/>
    <property type="project" value="UniProtKB-EC"/>
</dbReference>
<evidence type="ECO:0000313" key="13">
    <source>
        <dbReference type="EMBL" id="PHI06514.1"/>
    </source>
</evidence>
<evidence type="ECO:0000259" key="12">
    <source>
        <dbReference type="PROSITE" id="PS51198"/>
    </source>
</evidence>
<keyword evidence="2 10" id="KW-0547">Nucleotide-binding</keyword>
<sequence>MFVILSFIVFIFVIIFLFNSYQKQKKEAEELKKIEEEKENKRKERLDWFEKNIKEKYEQLKILINLMKNKYIKFYSLDFYLNDFKVVKYNRERDKLKEELNNFYKYKEFIQDYDAYQDKLTSIILLEKDVIKLNKKYVERELKENKDFFSNIDGKSLDEQQRKSIVIDEDNNLIIAGAGSGKTLTISGKVKYLVEKKKIKPEEILLITFTKAAANEMTERIKDKLKINVEASTFHSLGNRISRNFEDDKYEVLTNPYKYINEKSIIKLLLENKETSEALIDYITYYTKDNITEIDDNFKSKSEYYDLVDRPVPLNETLNEILYNSLINFKALYFYENKKFEDFNLDYCMNLLRHTEMNEKIRLKFKSLWLDNLEITEFEEKIIKDFLTDKTINLKNKKEIYDFLFHTTINGYKKVFKKITVKSEEERIIANFLYMNGIEFKYEPKYMNGNYKEPEDSYKTIRSYAPDFYLPEYDIYIEHFGVDENMKAHQYTNIENKKYEESMEWKRKIHKLNNTKLIETYSYYQQKGVLKEKLEEELLKNGVVFQPISNEEINLMIEVGTGKEEMSAFSKLVVTFLTLFKSNNYKEQDLIEFKNKAYSYSPFTRDKHLLFLKMFKPILEFYNKSLNKNKEIDFSDMINKATDHLNEKSKEEILELGLKYKYIIIDEFQDTSVARFKLVKAIRDKIEDCKILAVGDDWQSIYRFAGSDISIFTEFEKYFGKTEINFIEKTYRNSQELVNIAQNFVMSNPNQIKKNLKSDKKLEIPIIYQKTNIDNRNFIIYNIIKSISEEYGEKECSVTILARINANLEKLNSEYFKIDRKNDKLKISFKKKELKNINLDCKTVHTSKGLEADEIILIDVNDNIVGFPNKILDDSILFYVLSKSDSYLYGEERRLFYVALTRTRNRTFILFDENYPSIFVRELFDNEEKTLDEYGEKRICKACGSHMIRRKNSITNEEFYGCYHYPKCDYTEPLEKINICPVCGGKLFKSMFEENTYYCNNYKRGNEKPHYKTVIKP</sequence>
<comment type="similarity">
    <text evidence="1">Belongs to the helicase family. UvrD subfamily.</text>
</comment>
<gene>
    <name evidence="13" type="ORF">CBG54_05485</name>
</gene>
<dbReference type="AlphaFoldDB" id="A0A2C6BQX0"/>
<keyword evidence="11" id="KW-0175">Coiled coil</keyword>
<dbReference type="RefSeq" id="WP_098974173.1">
    <property type="nucleotide sequence ID" value="NZ_CP077115.1"/>
</dbReference>
<keyword evidence="6" id="KW-0413">Isomerase</keyword>
<evidence type="ECO:0000313" key="14">
    <source>
        <dbReference type="Proteomes" id="UP000224182"/>
    </source>
</evidence>
<comment type="catalytic activity">
    <reaction evidence="7">
        <text>Couples ATP hydrolysis with the unwinding of duplex DNA by translocating in the 3'-5' direction.</text>
        <dbReference type="EC" id="5.6.2.4"/>
    </reaction>
</comment>
<evidence type="ECO:0000256" key="7">
    <source>
        <dbReference type="ARBA" id="ARBA00034617"/>
    </source>
</evidence>
<evidence type="ECO:0000256" key="9">
    <source>
        <dbReference type="ARBA" id="ARBA00048988"/>
    </source>
</evidence>
<evidence type="ECO:0000256" key="10">
    <source>
        <dbReference type="PROSITE-ProRule" id="PRU00560"/>
    </source>
</evidence>
<accession>A0A2C6BQX0</accession>
<organism evidence="13 14">
    <name type="scientific">Fusobacterium nucleatum subsp. polymorphum</name>
    <name type="common">Fusobacterium polymorphum</name>
    <dbReference type="NCBI Taxonomy" id="76857"/>
    <lineage>
        <taxon>Bacteria</taxon>
        <taxon>Fusobacteriati</taxon>
        <taxon>Fusobacteriota</taxon>
        <taxon>Fusobacteriia</taxon>
        <taxon>Fusobacteriales</taxon>
        <taxon>Fusobacteriaceae</taxon>
        <taxon>Fusobacterium</taxon>
    </lineage>
</organism>
<comment type="caution">
    <text evidence="13">The sequence shown here is derived from an EMBL/GenBank/DDBJ whole genome shotgun (WGS) entry which is preliminary data.</text>
</comment>
<evidence type="ECO:0000256" key="3">
    <source>
        <dbReference type="ARBA" id="ARBA00022801"/>
    </source>
</evidence>
<dbReference type="PANTHER" id="PTHR11070:SF63">
    <property type="entry name" value="DNA HELICASE IV"/>
    <property type="match status" value="1"/>
</dbReference>
<keyword evidence="4 10" id="KW-0347">Helicase</keyword>
<feature type="coiled-coil region" evidence="11">
    <location>
        <begin position="18"/>
        <end position="70"/>
    </location>
</feature>
<comment type="catalytic activity">
    <reaction evidence="9">
        <text>ATP + H2O = ADP + phosphate + H(+)</text>
        <dbReference type="Rhea" id="RHEA:13065"/>
        <dbReference type="ChEBI" id="CHEBI:15377"/>
        <dbReference type="ChEBI" id="CHEBI:15378"/>
        <dbReference type="ChEBI" id="CHEBI:30616"/>
        <dbReference type="ChEBI" id="CHEBI:43474"/>
        <dbReference type="ChEBI" id="CHEBI:456216"/>
        <dbReference type="EC" id="5.6.2.4"/>
    </reaction>
</comment>
<dbReference type="SUPFAM" id="SSF52540">
    <property type="entry name" value="P-loop containing nucleoside triphosphate hydrolases"/>
    <property type="match status" value="1"/>
</dbReference>
<dbReference type="InterPro" id="IPR013498">
    <property type="entry name" value="Topo_IA_Znf"/>
</dbReference>
<dbReference type="Gene3D" id="3.40.50.300">
    <property type="entry name" value="P-loop containing nucleotide triphosphate hydrolases"/>
    <property type="match status" value="3"/>
</dbReference>
<evidence type="ECO:0000256" key="6">
    <source>
        <dbReference type="ARBA" id="ARBA00023235"/>
    </source>
</evidence>
<evidence type="ECO:0000256" key="5">
    <source>
        <dbReference type="ARBA" id="ARBA00022840"/>
    </source>
</evidence>
<evidence type="ECO:0000256" key="2">
    <source>
        <dbReference type="ARBA" id="ARBA00022741"/>
    </source>
</evidence>
<dbReference type="GO" id="GO:0005694">
    <property type="term" value="C:chromosome"/>
    <property type="evidence" value="ECO:0007669"/>
    <property type="project" value="InterPro"/>
</dbReference>
<dbReference type="Gene3D" id="3.30.65.10">
    <property type="entry name" value="Bacterial Topoisomerase I, domain 1"/>
    <property type="match status" value="1"/>
</dbReference>
<dbReference type="Gene3D" id="1.10.10.160">
    <property type="match status" value="1"/>
</dbReference>
<dbReference type="InterPro" id="IPR027417">
    <property type="entry name" value="P-loop_NTPase"/>
</dbReference>
<evidence type="ECO:0000256" key="8">
    <source>
        <dbReference type="ARBA" id="ARBA00034808"/>
    </source>
</evidence>
<dbReference type="Pfam" id="PF01396">
    <property type="entry name" value="Zn_ribbon_Top1"/>
    <property type="match status" value="1"/>
</dbReference>
<proteinExistence type="inferred from homology"/>
<dbReference type="EMBL" id="NIRN01000001">
    <property type="protein sequence ID" value="PHI06514.1"/>
    <property type="molecule type" value="Genomic_DNA"/>
</dbReference>
<evidence type="ECO:0000256" key="11">
    <source>
        <dbReference type="SAM" id="Coils"/>
    </source>
</evidence>
<dbReference type="Pfam" id="PF00580">
    <property type="entry name" value="UvrD-helicase"/>
    <property type="match status" value="1"/>
</dbReference>
<dbReference type="PROSITE" id="PS51198">
    <property type="entry name" value="UVRD_HELICASE_ATP_BIND"/>
    <property type="match status" value="1"/>
</dbReference>
<dbReference type="GO" id="GO:0005524">
    <property type="term" value="F:ATP binding"/>
    <property type="evidence" value="ECO:0007669"/>
    <property type="project" value="UniProtKB-UniRule"/>
</dbReference>
<dbReference type="EC" id="5.6.2.4" evidence="8"/>
<dbReference type="Pfam" id="PF13361">
    <property type="entry name" value="UvrD_C"/>
    <property type="match status" value="1"/>
</dbReference>
<dbReference type="GO" id="GO:0016887">
    <property type="term" value="F:ATP hydrolysis activity"/>
    <property type="evidence" value="ECO:0007669"/>
    <property type="project" value="RHEA"/>
</dbReference>
<dbReference type="InterPro" id="IPR014017">
    <property type="entry name" value="DNA_helicase_UvrD-like_C"/>
</dbReference>
<dbReference type="GO" id="GO:0006265">
    <property type="term" value="P:DNA topological change"/>
    <property type="evidence" value="ECO:0007669"/>
    <property type="project" value="InterPro"/>
</dbReference>
<dbReference type="InterPro" id="IPR013986">
    <property type="entry name" value="DExx_box_DNA_helicase_dom_sf"/>
</dbReference>
<feature type="binding site" evidence="10">
    <location>
        <begin position="176"/>
        <end position="183"/>
    </location>
    <ligand>
        <name>ATP</name>
        <dbReference type="ChEBI" id="CHEBI:30616"/>
    </ligand>
</feature>
<keyword evidence="3 10" id="KW-0378">Hydrolase</keyword>
<dbReference type="InterPro" id="IPR000212">
    <property type="entry name" value="DNA_helicase_UvrD/REP"/>
</dbReference>
<feature type="domain" description="UvrD-like helicase ATP-binding" evidence="12">
    <location>
        <begin position="155"/>
        <end position="734"/>
    </location>
</feature>
<dbReference type="GO" id="GO:0000725">
    <property type="term" value="P:recombinational repair"/>
    <property type="evidence" value="ECO:0007669"/>
    <property type="project" value="TreeGrafter"/>
</dbReference>
<protein>
    <recommendedName>
        <fullName evidence="8">DNA 3'-5' helicase</fullName>
        <ecNumber evidence="8">5.6.2.4</ecNumber>
    </recommendedName>
</protein>
<dbReference type="GO" id="GO:0003677">
    <property type="term" value="F:DNA binding"/>
    <property type="evidence" value="ECO:0007669"/>
    <property type="project" value="InterPro"/>
</dbReference>
<dbReference type="InterPro" id="IPR014016">
    <property type="entry name" value="UvrD-like_ATP-bd"/>
</dbReference>
<dbReference type="PANTHER" id="PTHR11070">
    <property type="entry name" value="UVRD / RECB / PCRA DNA HELICASE FAMILY MEMBER"/>
    <property type="match status" value="1"/>
</dbReference>
<dbReference type="GO" id="GO:0005829">
    <property type="term" value="C:cytosol"/>
    <property type="evidence" value="ECO:0007669"/>
    <property type="project" value="TreeGrafter"/>
</dbReference>
<keyword evidence="5 10" id="KW-0067">ATP-binding</keyword>
<evidence type="ECO:0000256" key="4">
    <source>
        <dbReference type="ARBA" id="ARBA00022806"/>
    </source>
</evidence>
<dbReference type="Proteomes" id="UP000224182">
    <property type="component" value="Unassembled WGS sequence"/>
</dbReference>
<dbReference type="GO" id="GO:0003916">
    <property type="term" value="F:DNA topoisomerase activity"/>
    <property type="evidence" value="ECO:0007669"/>
    <property type="project" value="InterPro"/>
</dbReference>
<name>A0A2C6BQX0_FUSNP</name>
<reference evidence="13 14" key="1">
    <citation type="submission" date="2017-06" db="EMBL/GenBank/DDBJ databases">
        <title>Draft genome sequence of Fusobacterium nucleatum subsp. polymorphum KCOM 1271 (=ChDC F305).</title>
        <authorList>
            <person name="Kook J.-K."/>
            <person name="Park S.-N."/>
            <person name="Lim Y.K."/>
            <person name="Roh H."/>
        </authorList>
    </citation>
    <scope>NUCLEOTIDE SEQUENCE [LARGE SCALE GENOMIC DNA]</scope>
    <source>
        <strain evidence="14">KCOM 1271 (ChDC F305)</strain>
    </source>
</reference>